<dbReference type="GO" id="GO:0042619">
    <property type="term" value="P:poly-hydroxybutyrate biosynthetic process"/>
    <property type="evidence" value="ECO:0007669"/>
    <property type="project" value="InterPro"/>
</dbReference>
<dbReference type="PANTHER" id="PTHR36837">
    <property type="entry name" value="POLY(3-HYDROXYALKANOATE) POLYMERASE SUBUNIT PHAC"/>
    <property type="match status" value="1"/>
</dbReference>
<name>A0A9X1WCR6_9VIBR</name>
<reference evidence="6" key="1">
    <citation type="submission" date="2021-11" db="EMBL/GenBank/DDBJ databases">
        <title>Vibrio ZSDE26 sp. nov. and Vibrio ZSDZ34 sp. nov., isolated from coastal seawater in Qingdao.</title>
        <authorList>
            <person name="Zhang P."/>
        </authorList>
    </citation>
    <scope>NUCLEOTIDE SEQUENCE</scope>
    <source>
        <strain evidence="6">ZSDZ34</strain>
    </source>
</reference>
<dbReference type="Proteomes" id="UP001139488">
    <property type="component" value="Unassembled WGS sequence"/>
</dbReference>
<dbReference type="PANTHER" id="PTHR36837:SF5">
    <property type="entry name" value="POLY-3-HYDROXYBUTYRATE SYNTHASE"/>
    <property type="match status" value="1"/>
</dbReference>
<evidence type="ECO:0000259" key="5">
    <source>
        <dbReference type="Pfam" id="PF07167"/>
    </source>
</evidence>
<evidence type="ECO:0000256" key="1">
    <source>
        <dbReference type="ARBA" id="ARBA00004496"/>
    </source>
</evidence>
<dbReference type="EMBL" id="JAJNNZ010000006">
    <property type="protein sequence ID" value="MCJ2377030.1"/>
    <property type="molecule type" value="Genomic_DNA"/>
</dbReference>
<organism evidence="6 7">
    <name type="scientific">Vibrio gelatinilyticus</name>
    <dbReference type="NCBI Taxonomy" id="2893468"/>
    <lineage>
        <taxon>Bacteria</taxon>
        <taxon>Pseudomonadati</taxon>
        <taxon>Pseudomonadota</taxon>
        <taxon>Gammaproteobacteria</taxon>
        <taxon>Vibrionales</taxon>
        <taxon>Vibrionaceae</taxon>
        <taxon>Vibrio</taxon>
    </lineage>
</organism>
<keyword evidence="7" id="KW-1185">Reference proteome</keyword>
<comment type="subcellular location">
    <subcellularLocation>
        <location evidence="1">Cytoplasm</location>
    </subcellularLocation>
</comment>
<protein>
    <submittedName>
        <fullName evidence="6">Class I poly(R)-hydroxyalkanoic acid synthase</fullName>
    </submittedName>
</protein>
<dbReference type="InterPro" id="IPR029058">
    <property type="entry name" value="AB_hydrolase_fold"/>
</dbReference>
<dbReference type="GO" id="GO:0005737">
    <property type="term" value="C:cytoplasm"/>
    <property type="evidence" value="ECO:0007669"/>
    <property type="project" value="UniProtKB-SubCell"/>
</dbReference>
<dbReference type="Pfam" id="PF07167">
    <property type="entry name" value="PhaC_N"/>
    <property type="match status" value="1"/>
</dbReference>
<dbReference type="SUPFAM" id="SSF53474">
    <property type="entry name" value="alpha/beta-Hydrolases"/>
    <property type="match status" value="1"/>
</dbReference>
<dbReference type="AlphaFoldDB" id="A0A9X1WCR6"/>
<comment type="caution">
    <text evidence="6">The sequence shown here is derived from an EMBL/GenBank/DDBJ whole genome shotgun (WGS) entry which is preliminary data.</text>
</comment>
<proteinExistence type="predicted"/>
<evidence type="ECO:0000256" key="4">
    <source>
        <dbReference type="ARBA" id="ARBA00023315"/>
    </source>
</evidence>
<evidence type="ECO:0000313" key="7">
    <source>
        <dbReference type="Proteomes" id="UP001139488"/>
    </source>
</evidence>
<keyword evidence="2" id="KW-0963">Cytoplasm</keyword>
<dbReference type="RefSeq" id="WP_244356961.1">
    <property type="nucleotide sequence ID" value="NZ_JAJNNZ010000006.1"/>
</dbReference>
<dbReference type="InterPro" id="IPR051321">
    <property type="entry name" value="PHA/PHB_synthase"/>
</dbReference>
<dbReference type="Gene3D" id="3.40.50.1820">
    <property type="entry name" value="alpha/beta hydrolase"/>
    <property type="match status" value="1"/>
</dbReference>
<dbReference type="NCBIfam" id="TIGR01838">
    <property type="entry name" value="PHA_synth_I"/>
    <property type="match status" value="1"/>
</dbReference>
<gene>
    <name evidence="6" type="primary">phaC</name>
    <name evidence="6" type="ORF">LNL84_09305</name>
</gene>
<evidence type="ECO:0000256" key="2">
    <source>
        <dbReference type="ARBA" id="ARBA00022490"/>
    </source>
</evidence>
<sequence length="586" mass="67122">MDSRHPFQDLLSNYFQVGQTWMDNFQTPTQSTICKSQFDDWSKMAQSFTNNPSDLLSQQMNWWNQQVQLFNDCILSSAQSDINERDPRFRDESWSNNALYRYIKESYKLASDNILSTISNHSEMDEQAKERLEFFARQFINAMSPSNFVTTNPEVMKLTLESNGQNLIKGFEQLQKDMNSSVDMLNIRMTDTDAFKLGENIAVTPGKVVFKNHLFELIQYQPTTEQVYKRPLMIVPPFVNKYYIMDLSQKRSFVKWLVDQGHTVFMVSWVNPDASYSDTDFGTYVTEGLIPALDAIEAETGEREVNGLGYCIGGTLLTTTMAYLAGKRRKQRIKSATLLTTILDFSQPGELGVFINDPMISAIETQNNAKGYIDGRQMAVSFSLLRENSLYWNYYVTNYLKGESPIAFDLLHWNCDNTNVPAQCHNQMLRQFYLENRLSQPGEFVVDGVTIDLSKVKSPVYFLSAIEDHIALWKGTYKGNQLISGKSTFVLAESGHIAGPMNHANSTKYGYWTNENTSTEADEWLENADKHTGSWWPHLQTWLDERNFSEKLEAKALEGELDAPGTYVKQRIEEVLSEEKESKDVA</sequence>
<dbReference type="InterPro" id="IPR010963">
    <property type="entry name" value="PHA_synth_I"/>
</dbReference>
<dbReference type="GO" id="GO:0016746">
    <property type="term" value="F:acyltransferase activity"/>
    <property type="evidence" value="ECO:0007669"/>
    <property type="project" value="UniProtKB-KW"/>
</dbReference>
<keyword evidence="4" id="KW-0012">Acyltransferase</keyword>
<evidence type="ECO:0000256" key="3">
    <source>
        <dbReference type="ARBA" id="ARBA00022679"/>
    </source>
</evidence>
<accession>A0A9X1WCR6</accession>
<feature type="domain" description="Poly-beta-hydroxybutyrate polymerase N-terminal" evidence="5">
    <location>
        <begin position="85"/>
        <end position="257"/>
    </location>
</feature>
<keyword evidence="3" id="KW-0808">Transferase</keyword>
<evidence type="ECO:0000313" key="6">
    <source>
        <dbReference type="EMBL" id="MCJ2377030.1"/>
    </source>
</evidence>
<dbReference type="InterPro" id="IPR010941">
    <property type="entry name" value="PhaC_N"/>
</dbReference>